<evidence type="ECO:0000313" key="1">
    <source>
        <dbReference type="EMBL" id="KAH7072455.1"/>
    </source>
</evidence>
<dbReference type="PANTHER" id="PTHR42085">
    <property type="entry name" value="F-BOX DOMAIN-CONTAINING PROTEIN"/>
    <property type="match status" value="1"/>
</dbReference>
<comment type="caution">
    <text evidence="1">The sequence shown here is derived from an EMBL/GenBank/DDBJ whole genome shotgun (WGS) entry which is preliminary data.</text>
</comment>
<sequence length="376" mass="43478">MRSRKGLSLGMFHDVEFLGETYKGRPLISLDDQDSTPRTTDEPEFERQGHFRLMDLPAELRVNIYQYLLPHNLVISHVQNGYMDRNGQRNVPRWRITPTTKTGGAVLWMIGAQHWHGAHVPHSHQHWSRVETQLFLVNKEISNEARAVLYGTNTYNFTVSGVAHHPISMSSPLIFGPFSNDNGIRLGLLRNLRSIHIEVLLNGNSHWTVKRQRARLDYFVAVLKEHSDDDNRKSLLQELRVNVRIPTVEGLSYFPPGFRISLQHAAHALKTPDKFMFGLESLATLRGIKDVKITGVAEWYAQCLQLCIQGKGGDVLETDWPLVEVKRTKNHWSKQSKKTWVSTRKWYQPTLNWKEFAERNGIEVPDNIDRFWMAER</sequence>
<protein>
    <recommendedName>
        <fullName evidence="3">F-box domain-containing protein</fullName>
    </recommendedName>
</protein>
<keyword evidence="2" id="KW-1185">Reference proteome</keyword>
<dbReference type="Proteomes" id="UP000813461">
    <property type="component" value="Unassembled WGS sequence"/>
</dbReference>
<dbReference type="AlphaFoldDB" id="A0A8K0VT13"/>
<dbReference type="EMBL" id="JAGMVJ010000023">
    <property type="protein sequence ID" value="KAH7072455.1"/>
    <property type="molecule type" value="Genomic_DNA"/>
</dbReference>
<dbReference type="InterPro" id="IPR038883">
    <property type="entry name" value="AN11006-like"/>
</dbReference>
<gene>
    <name evidence="1" type="ORF">FB567DRAFT_203593</name>
</gene>
<dbReference type="OrthoDB" id="5413827at2759"/>
<dbReference type="PANTHER" id="PTHR42085:SF8">
    <property type="entry name" value="F-BOX DOMAIN-CONTAINING PROTEIN"/>
    <property type="match status" value="1"/>
</dbReference>
<accession>A0A8K0VT13</accession>
<evidence type="ECO:0008006" key="3">
    <source>
        <dbReference type="Google" id="ProtNLM"/>
    </source>
</evidence>
<evidence type="ECO:0000313" key="2">
    <source>
        <dbReference type="Proteomes" id="UP000813461"/>
    </source>
</evidence>
<organism evidence="1 2">
    <name type="scientific">Paraphoma chrysanthemicola</name>
    <dbReference type="NCBI Taxonomy" id="798071"/>
    <lineage>
        <taxon>Eukaryota</taxon>
        <taxon>Fungi</taxon>
        <taxon>Dikarya</taxon>
        <taxon>Ascomycota</taxon>
        <taxon>Pezizomycotina</taxon>
        <taxon>Dothideomycetes</taxon>
        <taxon>Pleosporomycetidae</taxon>
        <taxon>Pleosporales</taxon>
        <taxon>Pleosporineae</taxon>
        <taxon>Phaeosphaeriaceae</taxon>
        <taxon>Paraphoma</taxon>
    </lineage>
</organism>
<name>A0A8K0VT13_9PLEO</name>
<reference evidence="1" key="1">
    <citation type="journal article" date="2021" name="Nat. Commun.">
        <title>Genetic determinants of endophytism in the Arabidopsis root mycobiome.</title>
        <authorList>
            <person name="Mesny F."/>
            <person name="Miyauchi S."/>
            <person name="Thiergart T."/>
            <person name="Pickel B."/>
            <person name="Atanasova L."/>
            <person name="Karlsson M."/>
            <person name="Huettel B."/>
            <person name="Barry K.W."/>
            <person name="Haridas S."/>
            <person name="Chen C."/>
            <person name="Bauer D."/>
            <person name="Andreopoulos W."/>
            <person name="Pangilinan J."/>
            <person name="LaButti K."/>
            <person name="Riley R."/>
            <person name="Lipzen A."/>
            <person name="Clum A."/>
            <person name="Drula E."/>
            <person name="Henrissat B."/>
            <person name="Kohler A."/>
            <person name="Grigoriev I.V."/>
            <person name="Martin F.M."/>
            <person name="Hacquard S."/>
        </authorList>
    </citation>
    <scope>NUCLEOTIDE SEQUENCE</scope>
    <source>
        <strain evidence="1">MPI-SDFR-AT-0120</strain>
    </source>
</reference>
<proteinExistence type="predicted"/>